<comment type="caution">
    <text evidence="2">The sequence shown here is derived from an EMBL/GenBank/DDBJ whole genome shotgun (WGS) entry which is preliminary data.</text>
</comment>
<dbReference type="EMBL" id="JAWQEG010006415">
    <property type="protein sequence ID" value="KAK3854921.1"/>
    <property type="molecule type" value="Genomic_DNA"/>
</dbReference>
<dbReference type="AlphaFoldDB" id="A0AAE1EMU1"/>
<feature type="non-terminal residue" evidence="2">
    <location>
        <position position="1"/>
    </location>
</feature>
<name>A0AAE1EMU1_PETCI</name>
<feature type="region of interest" description="Disordered" evidence="1">
    <location>
        <begin position="1"/>
        <end position="25"/>
    </location>
</feature>
<evidence type="ECO:0000313" key="3">
    <source>
        <dbReference type="Proteomes" id="UP001286313"/>
    </source>
</evidence>
<feature type="compositionally biased region" description="Acidic residues" evidence="1">
    <location>
        <begin position="1"/>
        <end position="20"/>
    </location>
</feature>
<protein>
    <submittedName>
        <fullName evidence="2">Uncharacterized protein</fullName>
    </submittedName>
</protein>
<sequence length="68" mass="7884">MEEEEEEEDEEEEEENEEEKEQQKPKFVLSLLRREVVEVPAAFTLVSEAGTTNPSTPVHPIYIIIIIL</sequence>
<organism evidence="2 3">
    <name type="scientific">Petrolisthes cinctipes</name>
    <name type="common">Flat porcelain crab</name>
    <dbReference type="NCBI Taxonomy" id="88211"/>
    <lineage>
        <taxon>Eukaryota</taxon>
        <taxon>Metazoa</taxon>
        <taxon>Ecdysozoa</taxon>
        <taxon>Arthropoda</taxon>
        <taxon>Crustacea</taxon>
        <taxon>Multicrustacea</taxon>
        <taxon>Malacostraca</taxon>
        <taxon>Eumalacostraca</taxon>
        <taxon>Eucarida</taxon>
        <taxon>Decapoda</taxon>
        <taxon>Pleocyemata</taxon>
        <taxon>Anomura</taxon>
        <taxon>Galatheoidea</taxon>
        <taxon>Porcellanidae</taxon>
        <taxon>Petrolisthes</taxon>
    </lineage>
</organism>
<evidence type="ECO:0000313" key="2">
    <source>
        <dbReference type="EMBL" id="KAK3854921.1"/>
    </source>
</evidence>
<accession>A0AAE1EMU1</accession>
<evidence type="ECO:0000256" key="1">
    <source>
        <dbReference type="SAM" id="MobiDB-lite"/>
    </source>
</evidence>
<dbReference type="Proteomes" id="UP001286313">
    <property type="component" value="Unassembled WGS sequence"/>
</dbReference>
<gene>
    <name evidence="2" type="ORF">Pcinc_038642</name>
</gene>
<proteinExistence type="predicted"/>
<keyword evidence="3" id="KW-1185">Reference proteome</keyword>
<reference evidence="2" key="1">
    <citation type="submission" date="2023-10" db="EMBL/GenBank/DDBJ databases">
        <title>Genome assemblies of two species of porcelain crab, Petrolisthes cinctipes and Petrolisthes manimaculis (Anomura: Porcellanidae).</title>
        <authorList>
            <person name="Angst P."/>
        </authorList>
    </citation>
    <scope>NUCLEOTIDE SEQUENCE</scope>
    <source>
        <strain evidence="2">PB745_01</strain>
        <tissue evidence="2">Gill</tissue>
    </source>
</reference>